<proteinExistence type="predicted"/>
<dbReference type="EMBL" id="MBFT01000160">
    <property type="protein sequence ID" value="PVU96064.1"/>
    <property type="molecule type" value="Genomic_DNA"/>
</dbReference>
<dbReference type="PANTHER" id="PTHR12281">
    <property type="entry name" value="RP42 RELATED"/>
    <property type="match status" value="1"/>
</dbReference>
<dbReference type="InterPro" id="IPR005176">
    <property type="entry name" value="PONY_dom"/>
</dbReference>
<keyword evidence="4" id="KW-1185">Reference proteome</keyword>
<dbReference type="PANTHER" id="PTHR12281:SF12">
    <property type="entry name" value="DEFECTIVE IN CULLIN NEDDYLATION PROTEIN"/>
    <property type="match status" value="1"/>
</dbReference>
<evidence type="ECO:0000259" key="2">
    <source>
        <dbReference type="PROSITE" id="PS51229"/>
    </source>
</evidence>
<reference evidence="3 4" key="1">
    <citation type="journal article" date="2018" name="MBio">
        <title>Comparative Genomics Reveals the Core Gene Toolbox for the Fungus-Insect Symbiosis.</title>
        <authorList>
            <person name="Wang Y."/>
            <person name="Stata M."/>
            <person name="Wang W."/>
            <person name="Stajich J.E."/>
            <person name="White M.M."/>
            <person name="Moncalvo J.M."/>
        </authorList>
    </citation>
    <scope>NUCLEOTIDE SEQUENCE [LARGE SCALE GENOMIC DNA]</scope>
    <source>
        <strain evidence="3 4">AUS-77-4</strain>
    </source>
</reference>
<evidence type="ECO:0000313" key="3">
    <source>
        <dbReference type="EMBL" id="PVU96064.1"/>
    </source>
</evidence>
<evidence type="ECO:0000256" key="1">
    <source>
        <dbReference type="RuleBase" id="RU410713"/>
    </source>
</evidence>
<dbReference type="GO" id="GO:0032182">
    <property type="term" value="F:ubiquitin-like protein binding"/>
    <property type="evidence" value="ECO:0007669"/>
    <property type="project" value="TreeGrafter"/>
</dbReference>
<dbReference type="GO" id="GO:0000151">
    <property type="term" value="C:ubiquitin ligase complex"/>
    <property type="evidence" value="ECO:0007669"/>
    <property type="project" value="TreeGrafter"/>
</dbReference>
<dbReference type="InterPro" id="IPR014764">
    <property type="entry name" value="DCN-prot"/>
</dbReference>
<dbReference type="AlphaFoldDB" id="A0A2T9YUW0"/>
<dbReference type="GO" id="GO:0031624">
    <property type="term" value="F:ubiquitin conjugating enzyme binding"/>
    <property type="evidence" value="ECO:0007669"/>
    <property type="project" value="TreeGrafter"/>
</dbReference>
<sequence length="190" mass="22146">MGKTSKNLFDNYKDQDGVINPDGFEKLVEDLGFSMDDKDPIVFSWFLNCSRMGFITVEEWNNTNEKKNISTIKNIKSEFEKTKKLLEDQDEFRKFYVWVFGFVKDRNAKSLDVETAIGLLSVLFDPSTRHINSFIDFLKNTPSIKILNRDQWSSLLDFSSTIDVDFSNYDFEGAWPVMFDSFVESFKGKK</sequence>
<organism evidence="3 4">
    <name type="scientific">Furculomyces boomerangus</name>
    <dbReference type="NCBI Taxonomy" id="61424"/>
    <lineage>
        <taxon>Eukaryota</taxon>
        <taxon>Fungi</taxon>
        <taxon>Fungi incertae sedis</taxon>
        <taxon>Zoopagomycota</taxon>
        <taxon>Kickxellomycotina</taxon>
        <taxon>Harpellomycetes</taxon>
        <taxon>Harpellales</taxon>
        <taxon>Harpellaceae</taxon>
        <taxon>Furculomyces</taxon>
    </lineage>
</organism>
<dbReference type="GO" id="GO:0045116">
    <property type="term" value="P:protein neddylation"/>
    <property type="evidence" value="ECO:0007669"/>
    <property type="project" value="TreeGrafter"/>
</dbReference>
<dbReference type="PROSITE" id="PS51229">
    <property type="entry name" value="DCUN1"/>
    <property type="match status" value="1"/>
</dbReference>
<dbReference type="STRING" id="61424.A0A2T9YUW0"/>
<dbReference type="Gene3D" id="1.10.238.200">
    <property type="entry name" value="Cullin, PONY binding domain"/>
    <property type="match status" value="1"/>
</dbReference>
<accession>A0A2T9YUW0</accession>
<gene>
    <name evidence="3" type="ORF">BB559_002513</name>
</gene>
<dbReference type="OrthoDB" id="27198at2759"/>
<feature type="domain" description="DCUN1" evidence="2">
    <location>
        <begin position="1"/>
        <end position="187"/>
    </location>
</feature>
<dbReference type="Pfam" id="PF03556">
    <property type="entry name" value="Cullin_binding"/>
    <property type="match status" value="1"/>
</dbReference>
<comment type="caution">
    <text evidence="3">The sequence shown here is derived from an EMBL/GenBank/DDBJ whole genome shotgun (WGS) entry which is preliminary data.</text>
</comment>
<evidence type="ECO:0000313" key="4">
    <source>
        <dbReference type="Proteomes" id="UP000245699"/>
    </source>
</evidence>
<dbReference type="GO" id="GO:0097602">
    <property type="term" value="F:cullin family protein binding"/>
    <property type="evidence" value="ECO:0007669"/>
    <property type="project" value="TreeGrafter"/>
</dbReference>
<dbReference type="Proteomes" id="UP000245699">
    <property type="component" value="Unassembled WGS sequence"/>
</dbReference>
<dbReference type="InterPro" id="IPR042460">
    <property type="entry name" value="DCN1-like_PONY"/>
</dbReference>
<comment type="function">
    <text evidence="1">Neddylation of cullins play an essential role in the regulation of SCF-type complexes activity.</text>
</comment>
<protein>
    <recommendedName>
        <fullName evidence="1">Defective in cullin neddylation protein</fullName>
    </recommendedName>
</protein>
<name>A0A2T9YUW0_9FUNG</name>
<dbReference type="Gene3D" id="1.10.238.10">
    <property type="entry name" value="EF-hand"/>
    <property type="match status" value="1"/>
</dbReference>